<feature type="domain" description="6-hydroxymethylpterin diphosphokinase MptE-like" evidence="1">
    <location>
        <begin position="160"/>
        <end position="303"/>
    </location>
</feature>
<dbReference type="InterPro" id="IPR002826">
    <property type="entry name" value="MptE-like"/>
</dbReference>
<reference evidence="2 3" key="1">
    <citation type="submission" date="2013-04" db="EMBL/GenBank/DDBJ databases">
        <title>The Genome Sequence of Treponema medium ATCC 700293.</title>
        <authorList>
            <consortium name="The Broad Institute Genomics Platform"/>
            <person name="Earl A."/>
            <person name="Ward D."/>
            <person name="Feldgarden M."/>
            <person name="Gevers D."/>
            <person name="Leonetti C."/>
            <person name="Blanton J.M."/>
            <person name="Dewhirst F.E."/>
            <person name="Izard J."/>
            <person name="Walker B."/>
            <person name="Young S."/>
            <person name="Zeng Q."/>
            <person name="Gargeya S."/>
            <person name="Fitzgerald M."/>
            <person name="Haas B."/>
            <person name="Abouelleil A."/>
            <person name="Allen A.W."/>
            <person name="Alvarado L."/>
            <person name="Arachchi H.M."/>
            <person name="Berlin A.M."/>
            <person name="Chapman S.B."/>
            <person name="Gainer-Dewar J."/>
            <person name="Goldberg J."/>
            <person name="Griggs A."/>
            <person name="Gujja S."/>
            <person name="Hansen M."/>
            <person name="Howarth C."/>
            <person name="Imamovic A."/>
            <person name="Ireland A."/>
            <person name="Larimer J."/>
            <person name="McCowan C."/>
            <person name="Murphy C."/>
            <person name="Pearson M."/>
            <person name="Poon T.W."/>
            <person name="Priest M."/>
            <person name="Roberts A."/>
            <person name="Saif S."/>
            <person name="Shea T."/>
            <person name="Sisk P."/>
            <person name="Sykes S."/>
            <person name="Wortman J."/>
            <person name="Nusbaum C."/>
            <person name="Birren B."/>
        </authorList>
    </citation>
    <scope>NUCLEOTIDE SEQUENCE [LARGE SCALE GENOMIC DNA]</scope>
    <source>
        <strain evidence="2 3">ATCC 700293</strain>
    </source>
</reference>
<evidence type="ECO:0000259" key="1">
    <source>
        <dbReference type="Pfam" id="PF01973"/>
    </source>
</evidence>
<accession>A0AA87TEL6</accession>
<proteinExistence type="predicted"/>
<name>A0AA87TEL6_TREMD</name>
<dbReference type="Proteomes" id="UP000014634">
    <property type="component" value="Unassembled WGS sequence"/>
</dbReference>
<gene>
    <name evidence="2" type="ORF">HMPREF9195_01591</name>
</gene>
<evidence type="ECO:0000313" key="2">
    <source>
        <dbReference type="EMBL" id="EPF28382.1"/>
    </source>
</evidence>
<evidence type="ECO:0000313" key="3">
    <source>
        <dbReference type="Proteomes" id="UP000014634"/>
    </source>
</evidence>
<sequence length="515" mass="56196">MLSFRLHSKYNPHKEAEQFASTIEGIPSIIIITEPGESYLASVLKAKFPYTKCIAVRYNETAFSDSDNLWDAVWRPGNGSLPFFLLSHIPDEKLGATRFLSWKAADKAFPDAADTVWKNIRYAIEMLTSIMHTRSFFGNKWLKNTVDNFIGLKHPATLHFGTRDFILAGAGPSLEQLTATQAAPYSILAVSSGCAALTARHIPIDLCVSTDAGYWALPHFDRLPADVPVAFPLEAAIPASILKTHPCVPLSYNSPLETMLFRAANLQPLAARENGTVTGTACELLLRHTNQRIILAGVDLAAAKGFTHARPHASTARLFAATNRLHPIAEALTVQNFAAQSLETYRQWFLQLPPESARRLFRAGTGGAPLPNIKTIDLTAGIAKSAQPADRQANTAVRMHNAQSGSENILSGQQNSTQDMAQLSAAPYPALSCQERTEIAHSLLNTLHIKIPALIATEPARLAEDAATLEKQICALCSYTAYCNVIKNPTDKKAQTNLTEQVNRVLGVLIKRIEA</sequence>
<dbReference type="EMBL" id="ATFE01000012">
    <property type="protein sequence ID" value="EPF28382.1"/>
    <property type="molecule type" value="Genomic_DNA"/>
</dbReference>
<dbReference type="AlphaFoldDB" id="A0AA87TEL6"/>
<dbReference type="RefSeq" id="WP_016523528.1">
    <property type="nucleotide sequence ID" value="NZ_KE332517.1"/>
</dbReference>
<protein>
    <recommendedName>
        <fullName evidence="1">6-hydroxymethylpterin diphosphokinase MptE-like domain-containing protein</fullName>
    </recommendedName>
</protein>
<comment type="caution">
    <text evidence="2">The sequence shown here is derived from an EMBL/GenBank/DDBJ whole genome shotgun (WGS) entry which is preliminary data.</text>
</comment>
<organism evidence="2 3">
    <name type="scientific">Treponema medium ATCC 700293</name>
    <dbReference type="NCBI Taxonomy" id="1125700"/>
    <lineage>
        <taxon>Bacteria</taxon>
        <taxon>Pseudomonadati</taxon>
        <taxon>Spirochaetota</taxon>
        <taxon>Spirochaetia</taxon>
        <taxon>Spirochaetales</taxon>
        <taxon>Treponemataceae</taxon>
        <taxon>Treponema</taxon>
    </lineage>
</organism>
<dbReference type="Pfam" id="PF01973">
    <property type="entry name" value="MptE-like"/>
    <property type="match status" value="1"/>
</dbReference>